<dbReference type="AlphaFoldDB" id="A0A8H3KRZ3"/>
<name>A0A8H3KRZ3_9GLOM</name>
<evidence type="ECO:0000313" key="2">
    <source>
        <dbReference type="Proteomes" id="UP000615446"/>
    </source>
</evidence>
<sequence>MFCNIRKSPDRLSFDLSCKNGREKKPISLTDKKPFLIHMKNHNNHNNIKENHNGDRIRDVSNIPFFHFFLGTALDFEGLDFEIAIWNGFGL</sequence>
<protein>
    <submittedName>
        <fullName evidence="1">Uncharacterized protein</fullName>
    </submittedName>
</protein>
<accession>A0A8H3KRZ3</accession>
<comment type="caution">
    <text evidence="1">The sequence shown here is derived from an EMBL/GenBank/DDBJ whole genome shotgun (WGS) entry which is preliminary data.</text>
</comment>
<dbReference type="Proteomes" id="UP000615446">
    <property type="component" value="Unassembled WGS sequence"/>
</dbReference>
<dbReference type="EMBL" id="BLAL01000012">
    <property type="protein sequence ID" value="GES74783.1"/>
    <property type="molecule type" value="Genomic_DNA"/>
</dbReference>
<reference evidence="1" key="1">
    <citation type="submission" date="2019-10" db="EMBL/GenBank/DDBJ databases">
        <title>Conservation and host-specific expression of non-tandemly repeated heterogenous ribosome RNA gene in arbuscular mycorrhizal fungi.</title>
        <authorList>
            <person name="Maeda T."/>
            <person name="Kobayashi Y."/>
            <person name="Nakagawa T."/>
            <person name="Ezawa T."/>
            <person name="Yamaguchi K."/>
            <person name="Bino T."/>
            <person name="Nishimoto Y."/>
            <person name="Shigenobu S."/>
            <person name="Kawaguchi M."/>
        </authorList>
    </citation>
    <scope>NUCLEOTIDE SEQUENCE</scope>
    <source>
        <strain evidence="1">HR1</strain>
    </source>
</reference>
<evidence type="ECO:0000313" key="1">
    <source>
        <dbReference type="EMBL" id="GES74783.1"/>
    </source>
</evidence>
<organism evidence="1 2">
    <name type="scientific">Rhizophagus clarus</name>
    <dbReference type="NCBI Taxonomy" id="94130"/>
    <lineage>
        <taxon>Eukaryota</taxon>
        <taxon>Fungi</taxon>
        <taxon>Fungi incertae sedis</taxon>
        <taxon>Mucoromycota</taxon>
        <taxon>Glomeromycotina</taxon>
        <taxon>Glomeromycetes</taxon>
        <taxon>Glomerales</taxon>
        <taxon>Glomeraceae</taxon>
        <taxon>Rhizophagus</taxon>
    </lineage>
</organism>
<gene>
    <name evidence="1" type="ORF">RCL2_000224800</name>
</gene>
<proteinExistence type="predicted"/>